<reference evidence="1" key="1">
    <citation type="journal article" date="2014" name="Front. Microbiol.">
        <title>High frequency of phylogenetically diverse reductive dehalogenase-homologous genes in deep subseafloor sedimentary metagenomes.</title>
        <authorList>
            <person name="Kawai M."/>
            <person name="Futagami T."/>
            <person name="Toyoda A."/>
            <person name="Takaki Y."/>
            <person name="Nishi S."/>
            <person name="Hori S."/>
            <person name="Arai W."/>
            <person name="Tsubouchi T."/>
            <person name="Morono Y."/>
            <person name="Uchiyama I."/>
            <person name="Ito T."/>
            <person name="Fujiyama A."/>
            <person name="Inagaki F."/>
            <person name="Takami H."/>
        </authorList>
    </citation>
    <scope>NUCLEOTIDE SEQUENCE</scope>
    <source>
        <strain evidence="1">Expedition CK06-06</strain>
    </source>
</reference>
<evidence type="ECO:0000313" key="1">
    <source>
        <dbReference type="EMBL" id="GAJ09431.1"/>
    </source>
</evidence>
<sequence>IAVHLKEVPEGGFMATSDELPDLLAYGKTVTETLEIAQDVAHKLIESYKEHGDPLPTSLKTGVLVGREVHIPVSVS</sequence>
<accession>X1V934</accession>
<evidence type="ECO:0008006" key="2">
    <source>
        <dbReference type="Google" id="ProtNLM"/>
    </source>
</evidence>
<dbReference type="InterPro" id="IPR035069">
    <property type="entry name" value="TTHA1013/TTHA0281-like"/>
</dbReference>
<dbReference type="EMBL" id="BARW01032086">
    <property type="protein sequence ID" value="GAJ09431.1"/>
    <property type="molecule type" value="Genomic_DNA"/>
</dbReference>
<name>X1V934_9ZZZZ</name>
<dbReference type="Gene3D" id="3.30.160.250">
    <property type="match status" value="1"/>
</dbReference>
<comment type="caution">
    <text evidence="1">The sequence shown here is derived from an EMBL/GenBank/DDBJ whole genome shotgun (WGS) entry which is preliminary data.</text>
</comment>
<gene>
    <name evidence="1" type="ORF">S12H4_50869</name>
</gene>
<organism evidence="1">
    <name type="scientific">marine sediment metagenome</name>
    <dbReference type="NCBI Taxonomy" id="412755"/>
    <lineage>
        <taxon>unclassified sequences</taxon>
        <taxon>metagenomes</taxon>
        <taxon>ecological metagenomes</taxon>
    </lineage>
</organism>
<dbReference type="AlphaFoldDB" id="X1V934"/>
<proteinExistence type="predicted"/>
<feature type="non-terminal residue" evidence="1">
    <location>
        <position position="1"/>
    </location>
</feature>
<protein>
    <recommendedName>
        <fullName evidence="2">HicB-like antitoxin of toxin-antitoxin system domain-containing protein</fullName>
    </recommendedName>
</protein>
<dbReference type="SUPFAM" id="SSF143100">
    <property type="entry name" value="TTHA1013/TTHA0281-like"/>
    <property type="match status" value="1"/>
</dbReference>